<organism evidence="7 8">
    <name type="scientific">Mortierella alpina</name>
    <name type="common">Oleaginous fungus</name>
    <name type="synonym">Mortierella renispora</name>
    <dbReference type="NCBI Taxonomy" id="64518"/>
    <lineage>
        <taxon>Eukaryota</taxon>
        <taxon>Fungi</taxon>
        <taxon>Fungi incertae sedis</taxon>
        <taxon>Mucoromycota</taxon>
        <taxon>Mortierellomycotina</taxon>
        <taxon>Mortierellomycetes</taxon>
        <taxon>Mortierellales</taxon>
        <taxon>Mortierellaceae</taxon>
        <taxon>Mortierella</taxon>
    </lineage>
</organism>
<evidence type="ECO:0000256" key="2">
    <source>
        <dbReference type="ARBA" id="ARBA00022737"/>
    </source>
</evidence>
<evidence type="ECO:0000256" key="3">
    <source>
        <dbReference type="SAM" id="MobiDB-lite"/>
    </source>
</evidence>
<feature type="chain" id="PRO_5040393362" description="Attractin/MKLN-like beta-propeller domain-containing protein" evidence="5">
    <location>
        <begin position="17"/>
        <end position="712"/>
    </location>
</feature>
<feature type="compositionally biased region" description="Gly residues" evidence="3">
    <location>
        <begin position="346"/>
        <end position="366"/>
    </location>
</feature>
<dbReference type="InterPro" id="IPR015915">
    <property type="entry name" value="Kelch-typ_b-propeller"/>
</dbReference>
<feature type="region of interest" description="Disordered" evidence="3">
    <location>
        <begin position="448"/>
        <end position="494"/>
    </location>
</feature>
<gene>
    <name evidence="7" type="ORF">BGZ70_010221</name>
</gene>
<feature type="transmembrane region" description="Helical" evidence="4">
    <location>
        <begin position="382"/>
        <end position="402"/>
    </location>
</feature>
<accession>A0A9P6JD40</accession>
<dbReference type="EMBL" id="JAAAHY010000090">
    <property type="protein sequence ID" value="KAF9967262.1"/>
    <property type="molecule type" value="Genomic_DNA"/>
</dbReference>
<dbReference type="PANTHER" id="PTHR46093">
    <property type="entry name" value="ACYL-COA-BINDING DOMAIN-CONTAINING PROTEIN 5"/>
    <property type="match status" value="1"/>
</dbReference>
<dbReference type="Proteomes" id="UP000738359">
    <property type="component" value="Unassembled WGS sequence"/>
</dbReference>
<dbReference type="InterPro" id="IPR056737">
    <property type="entry name" value="Beta-prop_ATRN-MKLN-like"/>
</dbReference>
<dbReference type="PANTHER" id="PTHR46093:SF18">
    <property type="entry name" value="FIBRONECTIN TYPE-III DOMAIN-CONTAINING PROTEIN"/>
    <property type="match status" value="1"/>
</dbReference>
<keyword evidence="1" id="KW-0880">Kelch repeat</keyword>
<feature type="region of interest" description="Disordered" evidence="3">
    <location>
        <begin position="338"/>
        <end position="375"/>
    </location>
</feature>
<protein>
    <recommendedName>
        <fullName evidence="6">Attractin/MKLN-like beta-propeller domain-containing protein</fullName>
    </recommendedName>
</protein>
<evidence type="ECO:0000259" key="6">
    <source>
        <dbReference type="Pfam" id="PF24981"/>
    </source>
</evidence>
<comment type="caution">
    <text evidence="7">The sequence shown here is derived from an EMBL/GenBank/DDBJ whole genome shotgun (WGS) entry which is preliminary data.</text>
</comment>
<keyword evidence="5" id="KW-0732">Signal</keyword>
<feature type="compositionally biased region" description="Polar residues" evidence="3">
    <location>
        <begin position="642"/>
        <end position="656"/>
    </location>
</feature>
<evidence type="ECO:0000256" key="4">
    <source>
        <dbReference type="SAM" id="Phobius"/>
    </source>
</evidence>
<feature type="signal peptide" evidence="5">
    <location>
        <begin position="1"/>
        <end position="16"/>
    </location>
</feature>
<keyword evidence="8" id="KW-1185">Reference proteome</keyword>
<proteinExistence type="predicted"/>
<evidence type="ECO:0000313" key="7">
    <source>
        <dbReference type="EMBL" id="KAF9967262.1"/>
    </source>
</evidence>
<keyword evidence="4" id="KW-0812">Transmembrane</keyword>
<name>A0A9P6JD40_MORAP</name>
<feature type="compositionally biased region" description="Pro residues" evidence="3">
    <location>
        <begin position="665"/>
        <end position="674"/>
    </location>
</feature>
<feature type="compositionally biased region" description="Low complexity" evidence="3">
    <location>
        <begin position="547"/>
        <end position="565"/>
    </location>
</feature>
<feature type="region of interest" description="Disordered" evidence="3">
    <location>
        <begin position="642"/>
        <end position="712"/>
    </location>
</feature>
<sequence length="712" mass="75318">MRLLLAGFFLCAEAQPQPCGGAAYARVGTNFYIQGGATSGDHLLQPFWALDLTTTWTTSQPAWKPLPLGPANAYHSAGYSADNQSFITFGRDTAADPQVIPQNWVNVYNIATSTWSFSSNPANMADNSRRDFNVVTNPRSNRIYILGGDAGPGGEIWSNMFNVYDPTTRTMTEITTPPSGPQNVATYAAVWVPRLNAMVVIGGNYKGGASVTNLYLYHPDTGAWTTQATTGTFNYARYSHCAASNADGSLIAVYGGFTGHGGGDPNVYLLNTVTWTWTSSAYPGRGRGNAACTIVDDTFIVWGGFYSSPNTLNGTPMGTEALLLFSVSKRTWETTYTPSAALSSGDQGGSGGTSSSGAGNSGGGSGYKSPEGNESAGISKGAIGGIVAGSLGVLFVAAFAVFERSRRNKKRQDSEKQDPDMSEPNLGQEHDHGYNHLNLDENQFHHQQLGLPRPTPHHPSGKYQSLSPSHEPLSGNSRLSMEGYNSSSGYSNPTTPTTLQFLNTSEQITGPDGQYLTAAGAGAAAAAGSGAGGHYTHGRHSYQSDGTTGSPYYPRPSPTTQQQQPVASENIPYRQSFANSNSSFDRRSNDPHAIIDPSTQTHASGYYPYGNVSSTASGAGISSATTAVDQYHNGGYGKHTSLLSGYSDTPPSSNSQSPFLRDPRLSPPPPPIPKRPISGPQGGYGFGSALEQPVPGAPQAILQHHQSPQQHY</sequence>
<evidence type="ECO:0000256" key="1">
    <source>
        <dbReference type="ARBA" id="ARBA00022441"/>
    </source>
</evidence>
<reference evidence="7" key="1">
    <citation type="journal article" date="2020" name="Fungal Divers.">
        <title>Resolving the Mortierellaceae phylogeny through synthesis of multi-gene phylogenetics and phylogenomics.</title>
        <authorList>
            <person name="Vandepol N."/>
            <person name="Liber J."/>
            <person name="Desiro A."/>
            <person name="Na H."/>
            <person name="Kennedy M."/>
            <person name="Barry K."/>
            <person name="Grigoriev I.V."/>
            <person name="Miller A.N."/>
            <person name="O'Donnell K."/>
            <person name="Stajich J.E."/>
            <person name="Bonito G."/>
        </authorList>
    </citation>
    <scope>NUCLEOTIDE SEQUENCE</scope>
    <source>
        <strain evidence="7">CK1249</strain>
    </source>
</reference>
<dbReference type="OrthoDB" id="10251809at2759"/>
<feature type="region of interest" description="Disordered" evidence="3">
    <location>
        <begin position="526"/>
        <end position="606"/>
    </location>
</feature>
<keyword evidence="4" id="KW-0472">Membrane</keyword>
<feature type="compositionally biased region" description="Polar residues" evidence="3">
    <location>
        <begin position="462"/>
        <end position="494"/>
    </location>
</feature>
<keyword evidence="4" id="KW-1133">Transmembrane helix</keyword>
<feature type="domain" description="Attractin/MKLN-like beta-propeller" evidence="6">
    <location>
        <begin position="104"/>
        <end position="340"/>
    </location>
</feature>
<evidence type="ECO:0000256" key="5">
    <source>
        <dbReference type="SAM" id="SignalP"/>
    </source>
</evidence>
<feature type="region of interest" description="Disordered" evidence="3">
    <location>
        <begin position="405"/>
        <end position="436"/>
    </location>
</feature>
<evidence type="ECO:0000313" key="8">
    <source>
        <dbReference type="Proteomes" id="UP000738359"/>
    </source>
</evidence>
<dbReference type="Pfam" id="PF24981">
    <property type="entry name" value="Beta-prop_ATRN-LZTR1"/>
    <property type="match status" value="1"/>
</dbReference>
<dbReference type="SUPFAM" id="SSF117281">
    <property type="entry name" value="Kelch motif"/>
    <property type="match status" value="1"/>
</dbReference>
<keyword evidence="2" id="KW-0677">Repeat</keyword>
<dbReference type="AlphaFoldDB" id="A0A9P6JD40"/>
<dbReference type="Gene3D" id="2.120.10.80">
    <property type="entry name" value="Kelch-type beta propeller"/>
    <property type="match status" value="2"/>
</dbReference>